<dbReference type="GO" id="GO:0005524">
    <property type="term" value="F:ATP binding"/>
    <property type="evidence" value="ECO:0007669"/>
    <property type="project" value="UniProtKB-KW"/>
</dbReference>
<dbReference type="GO" id="GO:0004674">
    <property type="term" value="F:protein serine/threonine kinase activity"/>
    <property type="evidence" value="ECO:0007669"/>
    <property type="project" value="UniProtKB-KW"/>
</dbReference>
<keyword evidence="1" id="KW-0723">Serine/threonine-protein kinase</keyword>
<accession>A0A7S0BZ64</accession>
<dbReference type="InterPro" id="IPR011009">
    <property type="entry name" value="Kinase-like_dom_sf"/>
</dbReference>
<dbReference type="PROSITE" id="PS51158">
    <property type="entry name" value="ALPHA_KINASE"/>
    <property type="match status" value="1"/>
</dbReference>
<keyword evidence="3" id="KW-0547">Nucleotide-binding</keyword>
<dbReference type="Pfam" id="PF02816">
    <property type="entry name" value="Alpha_kinase"/>
    <property type="match status" value="1"/>
</dbReference>
<dbReference type="EMBL" id="HBEL01008770">
    <property type="protein sequence ID" value="CAD8408070.1"/>
    <property type="molecule type" value="Transcribed_RNA"/>
</dbReference>
<name>A0A7S0BZ64_9STRA</name>
<dbReference type="InterPro" id="IPR004166">
    <property type="entry name" value="a-kinase_dom"/>
</dbReference>
<feature type="domain" description="Alpha-type protein kinase" evidence="6">
    <location>
        <begin position="1"/>
        <end position="113"/>
    </location>
</feature>
<dbReference type="AlphaFoldDB" id="A0A7S0BZ64"/>
<evidence type="ECO:0000256" key="2">
    <source>
        <dbReference type="ARBA" id="ARBA00022679"/>
    </source>
</evidence>
<dbReference type="PANTHER" id="PTHR45992:SF11">
    <property type="entry name" value="ALPHA-TYPE PROTEIN KINASE DOMAIN-CONTAINING PROTEIN"/>
    <property type="match status" value="1"/>
</dbReference>
<proteinExistence type="predicted"/>
<evidence type="ECO:0000313" key="7">
    <source>
        <dbReference type="EMBL" id="CAD8408070.1"/>
    </source>
</evidence>
<dbReference type="SUPFAM" id="SSF56112">
    <property type="entry name" value="Protein kinase-like (PK-like)"/>
    <property type="match status" value="1"/>
</dbReference>
<protein>
    <recommendedName>
        <fullName evidence="6">Alpha-type protein kinase domain-containing protein</fullName>
    </recommendedName>
</protein>
<dbReference type="Gene3D" id="3.20.200.10">
    <property type="entry name" value="MHCK/EF2 kinase"/>
    <property type="match status" value="1"/>
</dbReference>
<keyword evidence="5" id="KW-0067">ATP-binding</keyword>
<dbReference type="InterPro" id="IPR051852">
    <property type="entry name" value="Alpha-type_PK"/>
</dbReference>
<keyword evidence="2" id="KW-0808">Transferase</keyword>
<evidence type="ECO:0000256" key="5">
    <source>
        <dbReference type="ARBA" id="ARBA00022840"/>
    </source>
</evidence>
<evidence type="ECO:0000256" key="3">
    <source>
        <dbReference type="ARBA" id="ARBA00022741"/>
    </source>
</evidence>
<evidence type="ECO:0000259" key="6">
    <source>
        <dbReference type="PROSITE" id="PS51158"/>
    </source>
</evidence>
<organism evidence="7">
    <name type="scientific">Proboscia inermis</name>
    <dbReference type="NCBI Taxonomy" id="420281"/>
    <lineage>
        <taxon>Eukaryota</taxon>
        <taxon>Sar</taxon>
        <taxon>Stramenopiles</taxon>
        <taxon>Ochrophyta</taxon>
        <taxon>Bacillariophyta</taxon>
        <taxon>Coscinodiscophyceae</taxon>
        <taxon>Rhizosoleniophycidae</taxon>
        <taxon>Rhizosoleniales</taxon>
        <taxon>Rhizosoleniaceae</taxon>
        <taxon>Proboscia</taxon>
    </lineage>
</organism>
<evidence type="ECO:0000256" key="4">
    <source>
        <dbReference type="ARBA" id="ARBA00022777"/>
    </source>
</evidence>
<sequence length="127" mass="14935">MRREMDDFYDTSTDCSRTKIFVTPDEVAQAFSHYSYQYSGHKILICDLQGVYDDQLRLFRLTDPVIHYYSPHKPDKKKVYGRTDRGRKGMDDFFESHVCNALCHVVTRGFKNARESKRPKVTITIDD</sequence>
<dbReference type="PANTHER" id="PTHR45992">
    <property type="entry name" value="EUKARYOTIC ELONGATION FACTOR 2 KINASE-RELATED"/>
    <property type="match status" value="1"/>
</dbReference>
<evidence type="ECO:0000256" key="1">
    <source>
        <dbReference type="ARBA" id="ARBA00022527"/>
    </source>
</evidence>
<reference evidence="7" key="1">
    <citation type="submission" date="2021-01" db="EMBL/GenBank/DDBJ databases">
        <authorList>
            <person name="Corre E."/>
            <person name="Pelletier E."/>
            <person name="Niang G."/>
            <person name="Scheremetjew M."/>
            <person name="Finn R."/>
            <person name="Kale V."/>
            <person name="Holt S."/>
            <person name="Cochrane G."/>
            <person name="Meng A."/>
            <person name="Brown T."/>
            <person name="Cohen L."/>
        </authorList>
    </citation>
    <scope>NUCLEOTIDE SEQUENCE</scope>
    <source>
        <strain evidence="7">CCAP1064/1</strain>
    </source>
</reference>
<keyword evidence="4" id="KW-0418">Kinase</keyword>
<gene>
    <name evidence="7" type="ORF">PINE0816_LOCUS4190</name>
</gene>